<gene>
    <name evidence="2" type="ORF">FB45DRAFT_944484</name>
</gene>
<accession>A0AAD7B423</accession>
<keyword evidence="3" id="KW-1185">Reference proteome</keyword>
<organism evidence="2 3">
    <name type="scientific">Roridomyces roridus</name>
    <dbReference type="NCBI Taxonomy" id="1738132"/>
    <lineage>
        <taxon>Eukaryota</taxon>
        <taxon>Fungi</taxon>
        <taxon>Dikarya</taxon>
        <taxon>Basidiomycota</taxon>
        <taxon>Agaricomycotina</taxon>
        <taxon>Agaricomycetes</taxon>
        <taxon>Agaricomycetidae</taxon>
        <taxon>Agaricales</taxon>
        <taxon>Marasmiineae</taxon>
        <taxon>Mycenaceae</taxon>
        <taxon>Roridomyces</taxon>
    </lineage>
</organism>
<feature type="transmembrane region" description="Helical" evidence="1">
    <location>
        <begin position="20"/>
        <end position="42"/>
    </location>
</feature>
<dbReference type="EMBL" id="JARKIF010000040">
    <property type="protein sequence ID" value="KAJ7609444.1"/>
    <property type="molecule type" value="Genomic_DNA"/>
</dbReference>
<keyword evidence="1" id="KW-1133">Transmembrane helix</keyword>
<name>A0AAD7B423_9AGAR</name>
<reference evidence="2" key="1">
    <citation type="submission" date="2023-03" db="EMBL/GenBank/DDBJ databases">
        <title>Massive genome expansion in bonnet fungi (Mycena s.s.) driven by repeated elements and novel gene families across ecological guilds.</title>
        <authorList>
            <consortium name="Lawrence Berkeley National Laboratory"/>
            <person name="Harder C.B."/>
            <person name="Miyauchi S."/>
            <person name="Viragh M."/>
            <person name="Kuo A."/>
            <person name="Thoen E."/>
            <person name="Andreopoulos B."/>
            <person name="Lu D."/>
            <person name="Skrede I."/>
            <person name="Drula E."/>
            <person name="Henrissat B."/>
            <person name="Morin E."/>
            <person name="Kohler A."/>
            <person name="Barry K."/>
            <person name="LaButti K."/>
            <person name="Morin E."/>
            <person name="Salamov A."/>
            <person name="Lipzen A."/>
            <person name="Mereny Z."/>
            <person name="Hegedus B."/>
            <person name="Baldrian P."/>
            <person name="Stursova M."/>
            <person name="Weitz H."/>
            <person name="Taylor A."/>
            <person name="Grigoriev I.V."/>
            <person name="Nagy L.G."/>
            <person name="Martin F."/>
            <person name="Kauserud H."/>
        </authorList>
    </citation>
    <scope>NUCLEOTIDE SEQUENCE</scope>
    <source>
        <strain evidence="2">9284</strain>
    </source>
</reference>
<evidence type="ECO:0000313" key="3">
    <source>
        <dbReference type="Proteomes" id="UP001221142"/>
    </source>
</evidence>
<comment type="caution">
    <text evidence="2">The sequence shown here is derived from an EMBL/GenBank/DDBJ whole genome shotgun (WGS) entry which is preliminary data.</text>
</comment>
<dbReference type="Proteomes" id="UP001221142">
    <property type="component" value="Unassembled WGS sequence"/>
</dbReference>
<keyword evidence="1" id="KW-0812">Transmembrane</keyword>
<evidence type="ECO:0000256" key="1">
    <source>
        <dbReference type="SAM" id="Phobius"/>
    </source>
</evidence>
<sequence>LQPAPTITWTNIPWPGFLKFLSIVALIVGACTLLAVQIALHFPTLESTVLWILQQILDGCTVVSLYCSGYFGMRTARAVTRINWHFCAGNIIYTFRKDLVLSFDKSLSENIGSVARLVFNGVRALIAAFLVYKLVEWVLRLPQCRGDLILMLPWVGADR</sequence>
<dbReference type="AlphaFoldDB" id="A0AAD7B423"/>
<feature type="transmembrane region" description="Helical" evidence="1">
    <location>
        <begin position="49"/>
        <end position="71"/>
    </location>
</feature>
<evidence type="ECO:0000313" key="2">
    <source>
        <dbReference type="EMBL" id="KAJ7609444.1"/>
    </source>
</evidence>
<proteinExistence type="predicted"/>
<keyword evidence="1" id="KW-0472">Membrane</keyword>
<protein>
    <submittedName>
        <fullName evidence="2">Uncharacterized protein</fullName>
    </submittedName>
</protein>
<feature type="non-terminal residue" evidence="2">
    <location>
        <position position="1"/>
    </location>
</feature>